<dbReference type="SUPFAM" id="SSF51735">
    <property type="entry name" value="NAD(P)-binding Rossmann-fold domains"/>
    <property type="match status" value="1"/>
</dbReference>
<dbReference type="InterPro" id="IPR016040">
    <property type="entry name" value="NAD(P)-bd_dom"/>
</dbReference>
<keyword evidence="4" id="KW-1185">Reference proteome</keyword>
<comment type="caution">
    <text evidence="3">The sequence shown here is derived from an EMBL/GenBank/DDBJ whole genome shotgun (WGS) entry which is preliminary data.</text>
</comment>
<name>A0A562L2M5_9GAMM</name>
<evidence type="ECO:0000259" key="2">
    <source>
        <dbReference type="Pfam" id="PF13460"/>
    </source>
</evidence>
<dbReference type="Pfam" id="PF13460">
    <property type="entry name" value="NAD_binding_10"/>
    <property type="match status" value="1"/>
</dbReference>
<organism evidence="3 4">
    <name type="scientific">Luteimonas cucumeris</name>
    <dbReference type="NCBI Taxonomy" id="985012"/>
    <lineage>
        <taxon>Bacteria</taxon>
        <taxon>Pseudomonadati</taxon>
        <taxon>Pseudomonadota</taxon>
        <taxon>Gammaproteobacteria</taxon>
        <taxon>Lysobacterales</taxon>
        <taxon>Lysobacteraceae</taxon>
        <taxon>Luteimonas</taxon>
    </lineage>
</organism>
<feature type="domain" description="NAD(P)-binding" evidence="2">
    <location>
        <begin position="7"/>
        <end position="149"/>
    </location>
</feature>
<dbReference type="PANTHER" id="PTHR12126">
    <property type="entry name" value="NADH-UBIQUINONE OXIDOREDUCTASE 39 KDA SUBUNIT-RELATED"/>
    <property type="match status" value="1"/>
</dbReference>
<accession>A0A562L2M5</accession>
<sequence length="430" mass="46599">MRVLVIGATGLIGEALVGRLAKRGHDVVLGVRNIGAAKKRWPAAEFVHVDYAELAATGQSAVGLHGIDAVVNAVGIFREQGSQTFDALHVKGPLALFEAAAQAGVRRIVQISALGAHPYTDTGYLASKGRADAALCKSRVPHTIVQPSLVFAPQGRSTRWFALLAALPLTPLPGGGRQRIQPVHLDDLCEAIVRLLDMPDAPLRLEAVGGEPVTLRGYLGYFKQALRLPGGFVSVPMAWVRMMSRLLAFMPGSLATPESLRMLEAGSIGQCRAFATVLGRAPTPLEGFIGEHERTSMRRRAQLDWLLPLLRYAMALMWVATGLVSLFAFPVQSSLELLARTGLHGALAMTVLQGAALLDIVLGAALFWRPLRRWAYRAQFILIAFYTAVITVFLPEYWRHPYGPVLKNLPLLAAIALLHELDDDNGPADR</sequence>
<evidence type="ECO:0000256" key="1">
    <source>
        <dbReference type="SAM" id="Phobius"/>
    </source>
</evidence>
<reference evidence="3 4" key="1">
    <citation type="journal article" date="2015" name="Stand. Genomic Sci.">
        <title>Genomic Encyclopedia of Bacterial and Archaeal Type Strains, Phase III: the genomes of soil and plant-associated and newly described type strains.</title>
        <authorList>
            <person name="Whitman W.B."/>
            <person name="Woyke T."/>
            <person name="Klenk H.P."/>
            <person name="Zhou Y."/>
            <person name="Lilburn T.G."/>
            <person name="Beck B.J."/>
            <person name="De Vos P."/>
            <person name="Vandamme P."/>
            <person name="Eisen J.A."/>
            <person name="Garrity G."/>
            <person name="Hugenholtz P."/>
            <person name="Kyrpides N.C."/>
        </authorList>
    </citation>
    <scope>NUCLEOTIDE SEQUENCE [LARGE SCALE GENOMIC DNA]</scope>
    <source>
        <strain evidence="3 4">CGMCC 1.10821</strain>
    </source>
</reference>
<feature type="transmembrane region" description="Helical" evidence="1">
    <location>
        <begin position="343"/>
        <end position="368"/>
    </location>
</feature>
<dbReference type="RefSeq" id="WP_144899768.1">
    <property type="nucleotide sequence ID" value="NZ_VLKN01000005.1"/>
</dbReference>
<feature type="transmembrane region" description="Helical" evidence="1">
    <location>
        <begin position="380"/>
        <end position="398"/>
    </location>
</feature>
<dbReference type="PANTHER" id="PTHR12126:SF11">
    <property type="entry name" value="NADH DEHYDROGENASE [UBIQUINONE] 1 ALPHA SUBCOMPLEX SUBUNIT 9, MITOCHONDRIAL"/>
    <property type="match status" value="1"/>
</dbReference>
<keyword evidence="1" id="KW-1133">Transmembrane helix</keyword>
<dbReference type="Gene3D" id="3.40.50.720">
    <property type="entry name" value="NAD(P)-binding Rossmann-like Domain"/>
    <property type="match status" value="1"/>
</dbReference>
<dbReference type="AlphaFoldDB" id="A0A562L2M5"/>
<keyword evidence="1" id="KW-0472">Membrane</keyword>
<protein>
    <submittedName>
        <fullName evidence="3">Uncharacterized protein YbjT (DUF2867 family)</fullName>
    </submittedName>
</protein>
<evidence type="ECO:0000313" key="4">
    <source>
        <dbReference type="Proteomes" id="UP000315167"/>
    </source>
</evidence>
<dbReference type="Proteomes" id="UP000315167">
    <property type="component" value="Unassembled WGS sequence"/>
</dbReference>
<dbReference type="GO" id="GO:0044877">
    <property type="term" value="F:protein-containing complex binding"/>
    <property type="evidence" value="ECO:0007669"/>
    <property type="project" value="TreeGrafter"/>
</dbReference>
<gene>
    <name evidence="3" type="ORF">IP90_02274</name>
</gene>
<dbReference type="InterPro" id="IPR025695">
    <property type="entry name" value="DoxX-like"/>
</dbReference>
<dbReference type="Pfam" id="PF13781">
    <property type="entry name" value="DoxX_3"/>
    <property type="match status" value="1"/>
</dbReference>
<keyword evidence="1" id="KW-0812">Transmembrane</keyword>
<dbReference type="OrthoDB" id="9776313at2"/>
<evidence type="ECO:0000313" key="3">
    <source>
        <dbReference type="EMBL" id="TWI01714.1"/>
    </source>
</evidence>
<dbReference type="InterPro" id="IPR036291">
    <property type="entry name" value="NAD(P)-bd_dom_sf"/>
</dbReference>
<dbReference type="EMBL" id="VLKN01000005">
    <property type="protein sequence ID" value="TWI01714.1"/>
    <property type="molecule type" value="Genomic_DNA"/>
</dbReference>
<proteinExistence type="predicted"/>
<feature type="transmembrane region" description="Helical" evidence="1">
    <location>
        <begin position="309"/>
        <end position="331"/>
    </location>
</feature>
<dbReference type="InterPro" id="IPR051207">
    <property type="entry name" value="ComplexI_NDUFA9_subunit"/>
</dbReference>